<proteinExistence type="predicted"/>
<dbReference type="Proteomes" id="UP001162162">
    <property type="component" value="Unassembled WGS sequence"/>
</dbReference>
<evidence type="ECO:0000313" key="2">
    <source>
        <dbReference type="Proteomes" id="UP001162162"/>
    </source>
</evidence>
<protein>
    <submittedName>
        <fullName evidence="1">Uncharacterized protein</fullName>
    </submittedName>
</protein>
<keyword evidence="2" id="KW-1185">Reference proteome</keyword>
<reference evidence="1" key="1">
    <citation type="journal article" date="2023" name="Insect Mol. Biol.">
        <title>Genome sequencing provides insights into the evolution of gene families encoding plant cell wall-degrading enzymes in longhorned beetles.</title>
        <authorList>
            <person name="Shin N.R."/>
            <person name="Okamura Y."/>
            <person name="Kirsch R."/>
            <person name="Pauchet Y."/>
        </authorList>
    </citation>
    <scope>NUCLEOTIDE SEQUENCE</scope>
    <source>
        <strain evidence="1">AMC_N1</strain>
    </source>
</reference>
<gene>
    <name evidence="1" type="ORF">NQ318_020924</name>
</gene>
<organism evidence="1 2">
    <name type="scientific">Aromia moschata</name>
    <dbReference type="NCBI Taxonomy" id="1265417"/>
    <lineage>
        <taxon>Eukaryota</taxon>
        <taxon>Metazoa</taxon>
        <taxon>Ecdysozoa</taxon>
        <taxon>Arthropoda</taxon>
        <taxon>Hexapoda</taxon>
        <taxon>Insecta</taxon>
        <taxon>Pterygota</taxon>
        <taxon>Neoptera</taxon>
        <taxon>Endopterygota</taxon>
        <taxon>Coleoptera</taxon>
        <taxon>Polyphaga</taxon>
        <taxon>Cucujiformia</taxon>
        <taxon>Chrysomeloidea</taxon>
        <taxon>Cerambycidae</taxon>
        <taxon>Cerambycinae</taxon>
        <taxon>Callichromatini</taxon>
        <taxon>Aromia</taxon>
    </lineage>
</organism>
<name>A0AAV8XBH2_9CUCU</name>
<evidence type="ECO:0000313" key="1">
    <source>
        <dbReference type="EMBL" id="KAJ8936344.1"/>
    </source>
</evidence>
<accession>A0AAV8XBH2</accession>
<dbReference type="EMBL" id="JAPWTK010000754">
    <property type="protein sequence ID" value="KAJ8936344.1"/>
    <property type="molecule type" value="Genomic_DNA"/>
</dbReference>
<dbReference type="AlphaFoldDB" id="A0AAV8XBH2"/>
<sequence>MEANTQYPEKRTRVKQIKRSLYAAVFIKQARNNSLSIPEGIDKLCEINRWAFAIAEHVAEISDNYLILDNIGLESPRFQSRALKDRKE</sequence>
<comment type="caution">
    <text evidence="1">The sequence shown here is derived from an EMBL/GenBank/DDBJ whole genome shotgun (WGS) entry which is preliminary data.</text>
</comment>